<dbReference type="AlphaFoldDB" id="S4S0U1"/>
<evidence type="ECO:0008006" key="2">
    <source>
        <dbReference type="Google" id="ProtNLM"/>
    </source>
</evidence>
<dbReference type="InterPro" id="IPR032675">
    <property type="entry name" value="LRR_dom_sf"/>
</dbReference>
<reference evidence="1" key="1">
    <citation type="submission" date="2025-08" db="UniProtKB">
        <authorList>
            <consortium name="Ensembl"/>
        </authorList>
    </citation>
    <scope>IDENTIFICATION</scope>
</reference>
<protein>
    <recommendedName>
        <fullName evidence="2">Variable lymphocyte receptor A cassette</fullName>
    </recommendedName>
</protein>
<dbReference type="SUPFAM" id="SSF52058">
    <property type="entry name" value="L domain-like"/>
    <property type="match status" value="1"/>
</dbReference>
<dbReference type="Ensembl" id="ENSPMAT00000011129.1">
    <property type="protein sequence ID" value="ENSPMAP00000011083.1"/>
    <property type="gene ID" value="ENSPMAG00000010102.1"/>
</dbReference>
<reference evidence="1" key="2">
    <citation type="submission" date="2025-09" db="UniProtKB">
        <authorList>
            <consortium name="Ensembl"/>
        </authorList>
    </citation>
    <scope>IDENTIFICATION</scope>
</reference>
<accession>S4S0U1</accession>
<dbReference type="Gene3D" id="3.80.10.10">
    <property type="entry name" value="Ribonuclease Inhibitor"/>
    <property type="match status" value="1"/>
</dbReference>
<sequence>IKSLPNRVFDSLTRLTYLSLAQNQLQSIY</sequence>
<proteinExistence type="predicted"/>
<dbReference type="HOGENOM" id="CLU_000288_148_4_1"/>
<organism evidence="1">
    <name type="scientific">Petromyzon marinus</name>
    <name type="common">Sea lamprey</name>
    <dbReference type="NCBI Taxonomy" id="7757"/>
    <lineage>
        <taxon>Eukaryota</taxon>
        <taxon>Metazoa</taxon>
        <taxon>Chordata</taxon>
        <taxon>Craniata</taxon>
        <taxon>Vertebrata</taxon>
        <taxon>Cyclostomata</taxon>
        <taxon>Hyperoartia</taxon>
        <taxon>Petromyzontiformes</taxon>
        <taxon>Petromyzontidae</taxon>
        <taxon>Petromyzon</taxon>
    </lineage>
</organism>
<name>S4S0U1_PETMA</name>
<evidence type="ECO:0000313" key="1">
    <source>
        <dbReference type="Ensembl" id="ENSPMAP00000011083.1"/>
    </source>
</evidence>